<dbReference type="PROSITE" id="PS00107">
    <property type="entry name" value="PROTEIN_KINASE_ATP"/>
    <property type="match status" value="1"/>
</dbReference>
<feature type="compositionally biased region" description="Low complexity" evidence="11">
    <location>
        <begin position="467"/>
        <end position="495"/>
    </location>
</feature>
<feature type="transmembrane region" description="Helical" evidence="12">
    <location>
        <begin position="439"/>
        <end position="459"/>
    </location>
</feature>
<feature type="domain" description="PASTA" evidence="14">
    <location>
        <begin position="584"/>
        <end position="648"/>
    </location>
</feature>
<keyword evidence="2" id="KW-0723">Serine/threonine-protein kinase</keyword>
<feature type="domain" description="Protein kinase" evidence="13">
    <location>
        <begin position="36"/>
        <end position="365"/>
    </location>
</feature>
<feature type="transmembrane region" description="Helical" evidence="12">
    <location>
        <begin position="364"/>
        <end position="387"/>
    </location>
</feature>
<evidence type="ECO:0000256" key="3">
    <source>
        <dbReference type="ARBA" id="ARBA00022679"/>
    </source>
</evidence>
<evidence type="ECO:0000256" key="9">
    <source>
        <dbReference type="ARBA" id="ARBA00048679"/>
    </source>
</evidence>
<feature type="domain" description="PASTA" evidence="14">
    <location>
        <begin position="517"/>
        <end position="583"/>
    </location>
</feature>
<keyword evidence="12" id="KW-0472">Membrane</keyword>
<dbReference type="PROSITE" id="PS50011">
    <property type="entry name" value="PROTEIN_KINASE_DOM"/>
    <property type="match status" value="1"/>
</dbReference>
<reference evidence="15 16" key="1">
    <citation type="journal article" date="2019" name="Microorganisms">
        <title>Systematic Affiliation and Genome Analysis of Subtercola vilae DB165(T) with Particular Emphasis on Cold Adaptation of an Isolate from a High-Altitude Cold Volcano Lake.</title>
        <authorList>
            <person name="Villalobos A.S."/>
            <person name="Wiese J."/>
            <person name="Imhoff J.F."/>
            <person name="Dorador C."/>
            <person name="Keller A."/>
            <person name="Hentschel U."/>
        </authorList>
    </citation>
    <scope>NUCLEOTIDE SEQUENCE [LARGE SCALE GENOMIC DNA]</scope>
    <source>
        <strain evidence="15 16">DB165</strain>
    </source>
</reference>
<dbReference type="PROSITE" id="PS00109">
    <property type="entry name" value="PROTEIN_KINASE_TYR"/>
    <property type="match status" value="1"/>
</dbReference>
<dbReference type="GO" id="GO:0005524">
    <property type="term" value="F:ATP binding"/>
    <property type="evidence" value="ECO:0007669"/>
    <property type="project" value="UniProtKB-UniRule"/>
</dbReference>
<gene>
    <name evidence="15" type="ORF">D4765_14800</name>
</gene>
<dbReference type="InterPro" id="IPR017441">
    <property type="entry name" value="Protein_kinase_ATP_BS"/>
</dbReference>
<feature type="binding site" evidence="10">
    <location>
        <position position="65"/>
    </location>
    <ligand>
        <name>ATP</name>
        <dbReference type="ChEBI" id="CHEBI:30616"/>
    </ligand>
</feature>
<dbReference type="Gene3D" id="3.30.10.20">
    <property type="match status" value="2"/>
</dbReference>
<dbReference type="InterPro" id="IPR008266">
    <property type="entry name" value="Tyr_kinase_AS"/>
</dbReference>
<dbReference type="GO" id="GO:0004674">
    <property type="term" value="F:protein serine/threonine kinase activity"/>
    <property type="evidence" value="ECO:0007669"/>
    <property type="project" value="UniProtKB-KW"/>
</dbReference>
<evidence type="ECO:0000259" key="14">
    <source>
        <dbReference type="PROSITE" id="PS51178"/>
    </source>
</evidence>
<dbReference type="InterPro" id="IPR000719">
    <property type="entry name" value="Prot_kinase_dom"/>
</dbReference>
<feature type="region of interest" description="Disordered" evidence="11">
    <location>
        <begin position="651"/>
        <end position="674"/>
    </location>
</feature>
<organism evidence="15 16">
    <name type="scientific">Subtercola vilae</name>
    <dbReference type="NCBI Taxonomy" id="2056433"/>
    <lineage>
        <taxon>Bacteria</taxon>
        <taxon>Bacillati</taxon>
        <taxon>Actinomycetota</taxon>
        <taxon>Actinomycetes</taxon>
        <taxon>Micrococcales</taxon>
        <taxon>Microbacteriaceae</taxon>
        <taxon>Subtercola</taxon>
    </lineage>
</organism>
<evidence type="ECO:0000256" key="1">
    <source>
        <dbReference type="ARBA" id="ARBA00012513"/>
    </source>
</evidence>
<keyword evidence="16" id="KW-1185">Reference proteome</keyword>
<feature type="transmembrane region" description="Helical" evidence="12">
    <location>
        <begin position="407"/>
        <end position="427"/>
    </location>
</feature>
<evidence type="ECO:0000256" key="12">
    <source>
        <dbReference type="SAM" id="Phobius"/>
    </source>
</evidence>
<comment type="catalytic activity">
    <reaction evidence="9">
        <text>L-seryl-[protein] + ATP = O-phospho-L-seryl-[protein] + ADP + H(+)</text>
        <dbReference type="Rhea" id="RHEA:17989"/>
        <dbReference type="Rhea" id="RHEA-COMP:9863"/>
        <dbReference type="Rhea" id="RHEA-COMP:11604"/>
        <dbReference type="ChEBI" id="CHEBI:15378"/>
        <dbReference type="ChEBI" id="CHEBI:29999"/>
        <dbReference type="ChEBI" id="CHEBI:30616"/>
        <dbReference type="ChEBI" id="CHEBI:83421"/>
        <dbReference type="ChEBI" id="CHEBI:456216"/>
        <dbReference type="EC" id="2.7.11.1"/>
    </reaction>
</comment>
<dbReference type="PANTHER" id="PTHR43289:SF6">
    <property type="entry name" value="SERINE_THREONINE-PROTEIN KINASE NEKL-3"/>
    <property type="match status" value="1"/>
</dbReference>
<dbReference type="SUPFAM" id="SSF56112">
    <property type="entry name" value="Protein kinase-like (PK-like)"/>
    <property type="match status" value="1"/>
</dbReference>
<evidence type="ECO:0000256" key="11">
    <source>
        <dbReference type="SAM" id="MobiDB-lite"/>
    </source>
</evidence>
<keyword evidence="5 10" id="KW-0547">Nucleotide-binding</keyword>
<dbReference type="Gene3D" id="3.30.200.20">
    <property type="entry name" value="Phosphorylase Kinase, domain 1"/>
    <property type="match status" value="1"/>
</dbReference>
<keyword evidence="7 10" id="KW-0067">ATP-binding</keyword>
<dbReference type="PROSITE" id="PS51178">
    <property type="entry name" value="PASTA"/>
    <property type="match status" value="2"/>
</dbReference>
<dbReference type="Pfam" id="PF00069">
    <property type="entry name" value="Pkinase"/>
    <property type="match status" value="2"/>
</dbReference>
<evidence type="ECO:0000313" key="16">
    <source>
        <dbReference type="Proteomes" id="UP000306192"/>
    </source>
</evidence>
<comment type="caution">
    <text evidence="15">The sequence shown here is derived from an EMBL/GenBank/DDBJ whole genome shotgun (WGS) entry which is preliminary data.</text>
</comment>
<evidence type="ECO:0000259" key="13">
    <source>
        <dbReference type="PROSITE" id="PS50011"/>
    </source>
</evidence>
<dbReference type="EC" id="2.7.11.1" evidence="1"/>
<accession>A0A4V4REQ9</accession>
<protein>
    <recommendedName>
        <fullName evidence="1">non-specific serine/threonine protein kinase</fullName>
        <ecNumber evidence="1">2.7.11.1</ecNumber>
    </recommendedName>
</protein>
<dbReference type="CDD" id="cd14014">
    <property type="entry name" value="STKc_PknB_like"/>
    <property type="match status" value="1"/>
</dbReference>
<feature type="region of interest" description="Disordered" evidence="11">
    <location>
        <begin position="467"/>
        <end position="505"/>
    </location>
</feature>
<dbReference type="CDD" id="cd06577">
    <property type="entry name" value="PASTA_pknB"/>
    <property type="match status" value="2"/>
</dbReference>
<dbReference type="Proteomes" id="UP000306192">
    <property type="component" value="Unassembled WGS sequence"/>
</dbReference>
<evidence type="ECO:0000256" key="2">
    <source>
        <dbReference type="ARBA" id="ARBA00022527"/>
    </source>
</evidence>
<evidence type="ECO:0000256" key="6">
    <source>
        <dbReference type="ARBA" id="ARBA00022777"/>
    </source>
</evidence>
<dbReference type="InterPro" id="IPR005543">
    <property type="entry name" value="PASTA_dom"/>
</dbReference>
<keyword evidence="6 15" id="KW-0418">Kinase</keyword>
<dbReference type="EMBL" id="QYRT01000035">
    <property type="protein sequence ID" value="TIH33464.1"/>
    <property type="molecule type" value="Genomic_DNA"/>
</dbReference>
<dbReference type="InterPro" id="IPR011009">
    <property type="entry name" value="Kinase-like_dom_sf"/>
</dbReference>
<evidence type="ECO:0000256" key="5">
    <source>
        <dbReference type="ARBA" id="ARBA00022741"/>
    </source>
</evidence>
<dbReference type="Gene3D" id="1.10.510.10">
    <property type="entry name" value="Transferase(Phosphotransferase) domain 1"/>
    <property type="match status" value="1"/>
</dbReference>
<evidence type="ECO:0000313" key="15">
    <source>
        <dbReference type="EMBL" id="TIH33464.1"/>
    </source>
</evidence>
<dbReference type="PANTHER" id="PTHR43289">
    <property type="entry name" value="MITOGEN-ACTIVATED PROTEIN KINASE KINASE KINASE 20-RELATED"/>
    <property type="match status" value="1"/>
</dbReference>
<keyword evidence="3" id="KW-0808">Transferase</keyword>
<sequence>MSNRTSMLWPRPPIGMPLRSAEPMDARPPGLVSARFALGDLLGSGGSASVFEAVDVLTDERVALKILHPHLSHSPESREAFFVEARAAEPLRHPNIAGVLGVGVHDPDGEPLAWIALERAPGTTLAEYIESNGVLGVGEALALADGMLRALSAAHAIGLVHRDVSPANVMVSGAGGVAAGAGGGTAGEGAGYGVGVGVGAGVGYGDAAGVGYGVAGAAARARGADGRVALVADGVRLVDFGLADAAGRPALGADVLRSAVSDRSLGVLGSVNYMSPEQATGSPVDAPGDLYQVGAVLFFALTGQPPFVRDHAQAVMRAHLTAPPPVASVLRPGLPRAVDRMLAKALLKDPAARFASAEAMRAEVLRIAAVLPGAPGTMLTAVATAVATPVANSVDGVTGAKDGFNDVALAGASAAMPAGTSTGLASLRGTVGPRRRSGGAVWLTLILTATAVGVVWMLAANGSPRGTAAALPPAASATGSPAGSADAPGATTVTPPATPQPSALPLPTAAASPVVAAAAMVPVPEVDGITLAEAQRQIEAAGLRLGTVTPVNSALPNDTVLEASPVTGGQAAHGSAVDLTVASGSNSVPRVVGLTQGDAVPVVQRAGFAVVVAARTSGSVPVGTVLAVEPGEGSELRLATSVTLVVATAPTAPAPTPATTVPTTPPTASGAPRP</sequence>
<evidence type="ECO:0000256" key="4">
    <source>
        <dbReference type="ARBA" id="ARBA00022737"/>
    </source>
</evidence>
<evidence type="ECO:0000256" key="8">
    <source>
        <dbReference type="ARBA" id="ARBA00047899"/>
    </source>
</evidence>
<dbReference type="Pfam" id="PF03793">
    <property type="entry name" value="PASTA"/>
    <property type="match status" value="2"/>
</dbReference>
<evidence type="ECO:0000256" key="10">
    <source>
        <dbReference type="PROSITE-ProRule" id="PRU10141"/>
    </source>
</evidence>
<dbReference type="AlphaFoldDB" id="A0A4V4REQ9"/>
<keyword evidence="12" id="KW-0812">Transmembrane</keyword>
<keyword evidence="12" id="KW-1133">Transmembrane helix</keyword>
<keyword evidence="4" id="KW-0677">Repeat</keyword>
<dbReference type="SMART" id="SM00740">
    <property type="entry name" value="PASTA"/>
    <property type="match status" value="2"/>
</dbReference>
<comment type="catalytic activity">
    <reaction evidence="8">
        <text>L-threonyl-[protein] + ATP = O-phospho-L-threonyl-[protein] + ADP + H(+)</text>
        <dbReference type="Rhea" id="RHEA:46608"/>
        <dbReference type="Rhea" id="RHEA-COMP:11060"/>
        <dbReference type="Rhea" id="RHEA-COMP:11605"/>
        <dbReference type="ChEBI" id="CHEBI:15378"/>
        <dbReference type="ChEBI" id="CHEBI:30013"/>
        <dbReference type="ChEBI" id="CHEBI:30616"/>
        <dbReference type="ChEBI" id="CHEBI:61977"/>
        <dbReference type="ChEBI" id="CHEBI:456216"/>
        <dbReference type="EC" id="2.7.11.1"/>
    </reaction>
</comment>
<name>A0A4V4REQ9_9MICO</name>
<proteinExistence type="predicted"/>
<evidence type="ECO:0000256" key="7">
    <source>
        <dbReference type="ARBA" id="ARBA00022840"/>
    </source>
</evidence>